<dbReference type="AlphaFoldDB" id="A0A816MLH8"/>
<dbReference type="EMBL" id="CAJNRE010002448">
    <property type="protein sequence ID" value="CAF1977442.1"/>
    <property type="molecule type" value="Genomic_DNA"/>
</dbReference>
<dbReference type="Proteomes" id="UP000663824">
    <property type="component" value="Unassembled WGS sequence"/>
</dbReference>
<evidence type="ECO:0000313" key="2">
    <source>
        <dbReference type="EMBL" id="CAF3916540.1"/>
    </source>
</evidence>
<evidence type="ECO:0000313" key="1">
    <source>
        <dbReference type="EMBL" id="CAF1977442.1"/>
    </source>
</evidence>
<dbReference type="Proteomes" id="UP000676336">
    <property type="component" value="Unassembled WGS sequence"/>
</dbReference>
<proteinExistence type="predicted"/>
<reference evidence="1" key="1">
    <citation type="submission" date="2021-02" db="EMBL/GenBank/DDBJ databases">
        <authorList>
            <person name="Nowell W R."/>
        </authorList>
    </citation>
    <scope>NUCLEOTIDE SEQUENCE</scope>
</reference>
<sequence length="280" mass="32295">MATVAKNKGFPDVHNAENWKYTTTNNIKKINGKDEAKRFISGTIKIWKLHESENGDAFTQSLLKAIEDLHETYTTGLEYTDEKGDICYLLFLIQRLADGSSIQITHTHHKLSRSGIRKNSSDHVQMEECNTKQWLIQRACSELHLPDRTTKAMMSYNNNALVNNLAKYSSQERLLTRKELNDITLKIDSTPPVGVNHYHIMHKQKHGKQFLSSIPEISNFCQYIPDPDEFVEKLAKLIENLNQHKELVYEVQYSNVEKCFLRIIVSPDDQIVHILVQISN</sequence>
<protein>
    <submittedName>
        <fullName evidence="1">Uncharacterized protein</fullName>
    </submittedName>
</protein>
<comment type="caution">
    <text evidence="1">The sequence shown here is derived from an EMBL/GenBank/DDBJ whole genome shotgun (WGS) entry which is preliminary data.</text>
</comment>
<dbReference type="EMBL" id="CAJOBI010002149">
    <property type="protein sequence ID" value="CAF3916540.1"/>
    <property type="molecule type" value="Genomic_DNA"/>
</dbReference>
<gene>
    <name evidence="1" type="ORF">MBJ925_LOCUS7103</name>
    <name evidence="2" type="ORF">SMN809_LOCUS7442</name>
</gene>
<evidence type="ECO:0000313" key="3">
    <source>
        <dbReference type="Proteomes" id="UP000663824"/>
    </source>
</evidence>
<organism evidence="1 3">
    <name type="scientific">Rotaria magnacalcarata</name>
    <dbReference type="NCBI Taxonomy" id="392030"/>
    <lineage>
        <taxon>Eukaryota</taxon>
        <taxon>Metazoa</taxon>
        <taxon>Spiralia</taxon>
        <taxon>Gnathifera</taxon>
        <taxon>Rotifera</taxon>
        <taxon>Eurotatoria</taxon>
        <taxon>Bdelloidea</taxon>
        <taxon>Philodinida</taxon>
        <taxon>Philodinidae</taxon>
        <taxon>Rotaria</taxon>
    </lineage>
</organism>
<accession>A0A816MLH8</accession>
<name>A0A816MLH8_9BILA</name>